<dbReference type="RefSeq" id="WP_167154301.1">
    <property type="nucleotide sequence ID" value="NZ_JAANOW010000001.1"/>
</dbReference>
<feature type="chain" id="PRO_5030736711" evidence="1">
    <location>
        <begin position="26"/>
        <end position="173"/>
    </location>
</feature>
<reference evidence="2 3" key="1">
    <citation type="submission" date="2020-03" db="EMBL/GenBank/DDBJ databases">
        <title>Sequencing the genomes of 1000 actinobacteria strains.</title>
        <authorList>
            <person name="Klenk H.-P."/>
        </authorList>
    </citation>
    <scope>NUCLEOTIDE SEQUENCE [LARGE SCALE GENOMIC DNA]</scope>
    <source>
        <strain evidence="2 3">DSM 44556</strain>
    </source>
</reference>
<comment type="caution">
    <text evidence="2">The sequence shown here is derived from an EMBL/GenBank/DDBJ whole genome shotgun (WGS) entry which is preliminary data.</text>
</comment>
<dbReference type="EMBL" id="JAANOW010000001">
    <property type="protein sequence ID" value="NIH95048.1"/>
    <property type="molecule type" value="Genomic_DNA"/>
</dbReference>
<sequence length="173" mass="18192">MTIRSMSALAAAALLVGAHSPEAHADTPTFPDLSRYTPVDFADYAIDTSTPGFTASTIAFLTPDGISCDFMIEQAQCTGNNFPGVPPVKTDPARGLNGANWIGTLTKLKKTGNPVAVNGTLRGHPLKVLPPFHSITFNSMTCGVDDKGTTACKDAQGRGFILSPAWSGWLPKV</sequence>
<proteinExistence type="predicted"/>
<protein>
    <submittedName>
        <fullName evidence="2">Uncharacterized protein</fullName>
    </submittedName>
</protein>
<name>A0A7X5TYD0_9MYCO</name>
<dbReference type="AlphaFoldDB" id="A0A7X5TYD0"/>
<keyword evidence="1" id="KW-0732">Signal</keyword>
<keyword evidence="3" id="KW-1185">Reference proteome</keyword>
<feature type="signal peptide" evidence="1">
    <location>
        <begin position="1"/>
        <end position="25"/>
    </location>
</feature>
<gene>
    <name evidence="2" type="ORF">FHU31_002004</name>
</gene>
<evidence type="ECO:0000256" key="1">
    <source>
        <dbReference type="SAM" id="SignalP"/>
    </source>
</evidence>
<evidence type="ECO:0000313" key="3">
    <source>
        <dbReference type="Proteomes" id="UP000547444"/>
    </source>
</evidence>
<organism evidence="2 3">
    <name type="scientific">Mycolicibacterium fluoranthenivorans</name>
    <dbReference type="NCBI Taxonomy" id="258505"/>
    <lineage>
        <taxon>Bacteria</taxon>
        <taxon>Bacillati</taxon>
        <taxon>Actinomycetota</taxon>
        <taxon>Actinomycetes</taxon>
        <taxon>Mycobacteriales</taxon>
        <taxon>Mycobacteriaceae</taxon>
        <taxon>Mycolicibacterium</taxon>
    </lineage>
</organism>
<evidence type="ECO:0000313" key="2">
    <source>
        <dbReference type="EMBL" id="NIH95048.1"/>
    </source>
</evidence>
<dbReference type="Proteomes" id="UP000547444">
    <property type="component" value="Unassembled WGS sequence"/>
</dbReference>
<accession>A0A7X5TYD0</accession>